<feature type="compositionally biased region" description="Polar residues" evidence="2">
    <location>
        <begin position="1"/>
        <end position="26"/>
    </location>
</feature>
<feature type="coiled-coil region" evidence="1">
    <location>
        <begin position="167"/>
        <end position="194"/>
    </location>
</feature>
<feature type="coiled-coil region" evidence="1">
    <location>
        <begin position="109"/>
        <end position="143"/>
    </location>
</feature>
<dbReference type="RefSeq" id="XP_067525995.1">
    <property type="nucleotide sequence ID" value="XM_067669894.1"/>
</dbReference>
<dbReference type="InParanoid" id="I1CQ69"/>
<feature type="compositionally biased region" description="Low complexity" evidence="2">
    <location>
        <begin position="70"/>
        <end position="81"/>
    </location>
</feature>
<evidence type="ECO:0000313" key="3">
    <source>
        <dbReference type="EMBL" id="EIE90599.1"/>
    </source>
</evidence>
<dbReference type="eggNOG" id="ENOG502TA9S">
    <property type="taxonomic scope" value="Eukaryota"/>
</dbReference>
<organism evidence="3 4">
    <name type="scientific">Rhizopus delemar (strain RA 99-880 / ATCC MYA-4621 / FGSC 9543 / NRRL 43880)</name>
    <name type="common">Mucormycosis agent</name>
    <name type="synonym">Rhizopus arrhizus var. delemar</name>
    <dbReference type="NCBI Taxonomy" id="246409"/>
    <lineage>
        <taxon>Eukaryota</taxon>
        <taxon>Fungi</taxon>
        <taxon>Fungi incertae sedis</taxon>
        <taxon>Mucoromycota</taxon>
        <taxon>Mucoromycotina</taxon>
        <taxon>Mucoromycetes</taxon>
        <taxon>Mucorales</taxon>
        <taxon>Mucorineae</taxon>
        <taxon>Rhizopodaceae</taxon>
        <taxon>Rhizopus</taxon>
    </lineage>
</organism>
<dbReference type="STRING" id="246409.I1CQ69"/>
<dbReference type="EMBL" id="CH476747">
    <property type="protein sequence ID" value="EIE90599.1"/>
    <property type="molecule type" value="Genomic_DNA"/>
</dbReference>
<proteinExistence type="predicted"/>
<keyword evidence="1" id="KW-0175">Coiled coil</keyword>
<feature type="region of interest" description="Disordered" evidence="2">
    <location>
        <begin position="61"/>
        <end position="82"/>
    </location>
</feature>
<dbReference type="Proteomes" id="UP000009138">
    <property type="component" value="Unassembled WGS sequence"/>
</dbReference>
<dbReference type="OrthoDB" id="2555519at2759"/>
<evidence type="ECO:0000256" key="2">
    <source>
        <dbReference type="SAM" id="MobiDB-lite"/>
    </source>
</evidence>
<name>I1CQ69_RHIO9</name>
<gene>
    <name evidence="3" type="ORF">RO3G_15310</name>
</gene>
<protein>
    <submittedName>
        <fullName evidence="3">Uncharacterized protein</fullName>
    </submittedName>
</protein>
<feature type="region of interest" description="Disordered" evidence="2">
    <location>
        <begin position="1"/>
        <end position="29"/>
    </location>
</feature>
<keyword evidence="4" id="KW-1185">Reference proteome</keyword>
<dbReference type="AlphaFoldDB" id="I1CQ69"/>
<dbReference type="VEuPathDB" id="FungiDB:RO3G_15310"/>
<accession>I1CQ69</accession>
<evidence type="ECO:0000256" key="1">
    <source>
        <dbReference type="SAM" id="Coils"/>
    </source>
</evidence>
<dbReference type="GeneID" id="93622275"/>
<evidence type="ECO:0000313" key="4">
    <source>
        <dbReference type="Proteomes" id="UP000009138"/>
    </source>
</evidence>
<reference evidence="3 4" key="1">
    <citation type="journal article" date="2009" name="PLoS Genet.">
        <title>Genomic analysis of the basal lineage fungus Rhizopus oryzae reveals a whole-genome duplication.</title>
        <authorList>
            <person name="Ma L.-J."/>
            <person name="Ibrahim A.S."/>
            <person name="Skory C."/>
            <person name="Grabherr M.G."/>
            <person name="Burger G."/>
            <person name="Butler M."/>
            <person name="Elias M."/>
            <person name="Idnurm A."/>
            <person name="Lang B.F."/>
            <person name="Sone T."/>
            <person name="Abe A."/>
            <person name="Calvo S.E."/>
            <person name="Corrochano L.M."/>
            <person name="Engels R."/>
            <person name="Fu J."/>
            <person name="Hansberg W."/>
            <person name="Kim J.-M."/>
            <person name="Kodira C.D."/>
            <person name="Koehrsen M.J."/>
            <person name="Liu B."/>
            <person name="Miranda-Saavedra D."/>
            <person name="O'Leary S."/>
            <person name="Ortiz-Castellanos L."/>
            <person name="Poulter R."/>
            <person name="Rodriguez-Romero J."/>
            <person name="Ruiz-Herrera J."/>
            <person name="Shen Y.-Q."/>
            <person name="Zeng Q."/>
            <person name="Galagan J."/>
            <person name="Birren B.W."/>
            <person name="Cuomo C.A."/>
            <person name="Wickes B.L."/>
        </authorList>
    </citation>
    <scope>NUCLEOTIDE SEQUENCE [LARGE SCALE GENOMIC DNA]</scope>
    <source>
        <strain evidence="4">RA 99-880 / ATCC MYA-4621 / FGSC 9543 / NRRL 43880</strain>
    </source>
</reference>
<sequence length="260" mass="29185">MTPSDSISSTPRTSRILKTTSQSNPGLSFFCQPITSLSNKSTKTSTTTVTQPMVVSRFNLPRPNKEETKNQQQQNKPKINKVGGIGTFMLRGLLHSQKALDEAKTHQKIEDLETRKKLLLNLNQTLETAVKEQTDTIMDLQKRLDEIERPLTPGLDTASSKNGIMSYSEFEKLKEEEEAAFERIKQKLLQLAQQAQSAVISTETNTRKSRVIVKQPSSTIKRSTNKLYKSTSRTSLNSVSSNLSAKSSKTPRQVVKKWQT</sequence>
<feature type="compositionally biased region" description="Low complexity" evidence="2">
    <location>
        <begin position="229"/>
        <end position="250"/>
    </location>
</feature>
<feature type="region of interest" description="Disordered" evidence="2">
    <location>
        <begin position="225"/>
        <end position="260"/>
    </location>
</feature>